<dbReference type="PANTHER" id="PTHR30629">
    <property type="entry name" value="PROPHAGE INTEGRASE"/>
    <property type="match status" value="1"/>
</dbReference>
<dbReference type="Gene3D" id="1.10.150.130">
    <property type="match status" value="1"/>
</dbReference>
<evidence type="ECO:0000256" key="2">
    <source>
        <dbReference type="ARBA" id="ARBA00022908"/>
    </source>
</evidence>
<evidence type="ECO:0000256" key="1">
    <source>
        <dbReference type="ARBA" id="ARBA00008857"/>
    </source>
</evidence>
<evidence type="ECO:0000313" key="6">
    <source>
        <dbReference type="EMBL" id="PIL46078.1"/>
    </source>
</evidence>
<dbReference type="CDD" id="cd00801">
    <property type="entry name" value="INT_P4_C"/>
    <property type="match status" value="1"/>
</dbReference>
<protein>
    <submittedName>
        <fullName evidence="6">Integrase</fullName>
    </submittedName>
</protein>
<dbReference type="InterPro" id="IPR025166">
    <property type="entry name" value="Integrase_DNA_bind_dom"/>
</dbReference>
<name>A0A2G8TKE2_9BURK</name>
<dbReference type="EMBL" id="PDOC01000002">
    <property type="protein sequence ID" value="PIL46078.1"/>
    <property type="molecule type" value="Genomic_DNA"/>
</dbReference>
<dbReference type="InterPro" id="IPR010998">
    <property type="entry name" value="Integrase_recombinase_N"/>
</dbReference>
<keyword evidence="4" id="KW-0233">DNA recombination</keyword>
<comment type="caution">
    <text evidence="6">The sequence shown here is derived from an EMBL/GenBank/DDBJ whole genome shotgun (WGS) entry which is preliminary data.</text>
</comment>
<dbReference type="Gene3D" id="1.10.443.10">
    <property type="entry name" value="Intergrase catalytic core"/>
    <property type="match status" value="1"/>
</dbReference>
<proteinExistence type="inferred from homology"/>
<gene>
    <name evidence="6" type="ORF">CR105_03010</name>
</gene>
<dbReference type="Pfam" id="PF00589">
    <property type="entry name" value="Phage_integrase"/>
    <property type="match status" value="1"/>
</dbReference>
<dbReference type="PROSITE" id="PS51898">
    <property type="entry name" value="TYR_RECOMBINASE"/>
    <property type="match status" value="1"/>
</dbReference>
<dbReference type="GO" id="GO:0015074">
    <property type="term" value="P:DNA integration"/>
    <property type="evidence" value="ECO:0007669"/>
    <property type="project" value="UniProtKB-KW"/>
</dbReference>
<evidence type="ECO:0000313" key="7">
    <source>
        <dbReference type="Proteomes" id="UP000230390"/>
    </source>
</evidence>
<dbReference type="RefSeq" id="WP_099786967.1">
    <property type="nucleotide sequence ID" value="NZ_JBHLYV010000001.1"/>
</dbReference>
<dbReference type="Pfam" id="PF22022">
    <property type="entry name" value="Phage_int_M"/>
    <property type="match status" value="1"/>
</dbReference>
<keyword evidence="7" id="KW-1185">Reference proteome</keyword>
<sequence>MPKLATPLTDIQVKNAKPKDKPYTLADGDGMYLEVSPAGSKIWRMAYRQPNGKNTRLTFGAYPEVSLLDARQKRMDARKLKAAGTDPAQAKRIDKVNKATANANTFEAVAREWHANKLESWQPRTATNILHRLEMDVFPLIGRHPISAIKAPLILDVLRQIEKRGALDMAKRQGQVCGQIFRYAIACGKADVDPVPSLRGALKPSSNGTHAAITADELPEFLRAFEKIEGRMFTPTRVMFRLMMMTFVRTSELTETPWSEIDLENESWIIDWRRMKMGKKKVRPRKVNHHVFLPTQGWSLLRELHAITGGNQYLFPNMRDHSKPATNFGILAALKRMGYAGRMTGHGFRALAMGVIKERLRYRHEVVDRQLSHASGDVYGESYDRAMFLDERRVMMQQYADYLDMAADGKVVAHPFGTSSAGE</sequence>
<dbReference type="AlphaFoldDB" id="A0A2G8TKE2"/>
<accession>A0A2G8TKE2</accession>
<reference evidence="6 7" key="1">
    <citation type="submission" date="2017-10" db="EMBL/GenBank/DDBJ databases">
        <title>Massilia psychrophilum sp. nov., a novel purple-pigmented bacterium isolated from Tianshan glacier, Xinjiang Municipality, China.</title>
        <authorList>
            <person name="Wang H."/>
        </authorList>
    </citation>
    <scope>NUCLEOTIDE SEQUENCE [LARGE SCALE GENOMIC DNA]</scope>
    <source>
        <strain evidence="6 7">JCM 30074</strain>
    </source>
</reference>
<keyword evidence="2" id="KW-0229">DNA integration</keyword>
<dbReference type="InterPro" id="IPR053876">
    <property type="entry name" value="Phage_int_M"/>
</dbReference>
<dbReference type="InterPro" id="IPR013762">
    <property type="entry name" value="Integrase-like_cat_sf"/>
</dbReference>
<dbReference type="GO" id="GO:0003677">
    <property type="term" value="F:DNA binding"/>
    <property type="evidence" value="ECO:0007669"/>
    <property type="project" value="UniProtKB-KW"/>
</dbReference>
<dbReference type="PANTHER" id="PTHR30629:SF2">
    <property type="entry name" value="PROPHAGE INTEGRASE INTS-RELATED"/>
    <property type="match status" value="1"/>
</dbReference>
<dbReference type="SUPFAM" id="SSF56349">
    <property type="entry name" value="DNA breaking-rejoining enzymes"/>
    <property type="match status" value="1"/>
</dbReference>
<feature type="domain" description="Tyr recombinase" evidence="5">
    <location>
        <begin position="208"/>
        <end position="396"/>
    </location>
</feature>
<evidence type="ECO:0000259" key="5">
    <source>
        <dbReference type="PROSITE" id="PS51898"/>
    </source>
</evidence>
<dbReference type="GO" id="GO:0006310">
    <property type="term" value="P:DNA recombination"/>
    <property type="evidence" value="ECO:0007669"/>
    <property type="project" value="UniProtKB-KW"/>
</dbReference>
<dbReference type="Pfam" id="PF13356">
    <property type="entry name" value="Arm-DNA-bind_3"/>
    <property type="match status" value="1"/>
</dbReference>
<organism evidence="6 7">
    <name type="scientific">Massilia eurypsychrophila</name>
    <dbReference type="NCBI Taxonomy" id="1485217"/>
    <lineage>
        <taxon>Bacteria</taxon>
        <taxon>Pseudomonadati</taxon>
        <taxon>Pseudomonadota</taxon>
        <taxon>Betaproteobacteria</taxon>
        <taxon>Burkholderiales</taxon>
        <taxon>Oxalobacteraceae</taxon>
        <taxon>Telluria group</taxon>
        <taxon>Massilia</taxon>
    </lineage>
</organism>
<evidence type="ECO:0000256" key="3">
    <source>
        <dbReference type="ARBA" id="ARBA00023125"/>
    </source>
</evidence>
<comment type="similarity">
    <text evidence="1">Belongs to the 'phage' integrase family.</text>
</comment>
<dbReference type="Proteomes" id="UP000230390">
    <property type="component" value="Unassembled WGS sequence"/>
</dbReference>
<dbReference type="InterPro" id="IPR050808">
    <property type="entry name" value="Phage_Integrase"/>
</dbReference>
<dbReference type="InterPro" id="IPR011010">
    <property type="entry name" value="DNA_brk_join_enz"/>
</dbReference>
<keyword evidence="3" id="KW-0238">DNA-binding</keyword>
<dbReference type="OrthoDB" id="9775880at2"/>
<dbReference type="InterPro" id="IPR002104">
    <property type="entry name" value="Integrase_catalytic"/>
</dbReference>
<dbReference type="InterPro" id="IPR038488">
    <property type="entry name" value="Integrase_DNA-bd_sf"/>
</dbReference>
<evidence type="ECO:0000256" key="4">
    <source>
        <dbReference type="ARBA" id="ARBA00023172"/>
    </source>
</evidence>
<dbReference type="Gene3D" id="3.30.160.390">
    <property type="entry name" value="Integrase, DNA-binding domain"/>
    <property type="match status" value="1"/>
</dbReference>